<evidence type="ECO:0000313" key="15">
    <source>
        <dbReference type="Proteomes" id="UP001472677"/>
    </source>
</evidence>
<dbReference type="InterPro" id="IPR001611">
    <property type="entry name" value="Leu-rich_rpt"/>
</dbReference>
<name>A0ABR2G561_9ROSI</name>
<evidence type="ECO:0000256" key="11">
    <source>
        <dbReference type="ARBA" id="ARBA00023180"/>
    </source>
</evidence>
<keyword evidence="9" id="KW-0472">Membrane</keyword>
<evidence type="ECO:0000256" key="7">
    <source>
        <dbReference type="ARBA" id="ARBA00022737"/>
    </source>
</evidence>
<evidence type="ECO:0000256" key="2">
    <source>
        <dbReference type="ARBA" id="ARBA00009592"/>
    </source>
</evidence>
<evidence type="ECO:0000256" key="10">
    <source>
        <dbReference type="ARBA" id="ARBA00023170"/>
    </source>
</evidence>
<comment type="similarity">
    <text evidence="2">Belongs to the RLP family.</text>
</comment>
<dbReference type="SUPFAM" id="SSF52058">
    <property type="entry name" value="L domain-like"/>
    <property type="match status" value="1"/>
</dbReference>
<dbReference type="Gene3D" id="3.80.10.10">
    <property type="entry name" value="Ribonuclease Inhibitor"/>
    <property type="match status" value="2"/>
</dbReference>
<comment type="caution">
    <text evidence="14">The sequence shown here is derived from an EMBL/GenBank/DDBJ whole genome shotgun (WGS) entry which is preliminary data.</text>
</comment>
<dbReference type="SMART" id="SM00365">
    <property type="entry name" value="LRR_SD22"/>
    <property type="match status" value="5"/>
</dbReference>
<keyword evidence="3" id="KW-1003">Cell membrane</keyword>
<dbReference type="SMART" id="SM00369">
    <property type="entry name" value="LRR_TYP"/>
    <property type="match status" value="4"/>
</dbReference>
<evidence type="ECO:0000256" key="5">
    <source>
        <dbReference type="ARBA" id="ARBA00022692"/>
    </source>
</evidence>
<comment type="subcellular location">
    <subcellularLocation>
        <location evidence="1">Cell membrane</location>
        <topology evidence="1">Single-pass type I membrane protein</topology>
    </subcellularLocation>
</comment>
<sequence length="265" mass="29946">MHRVDTMKIKRFWMLVIVLSVGVLSETDQGCLEQERVALLQLKSFFNSPFFLRDWVGSDCCQWGGVTCSNTSRRLIQLYLDNTRQLQGHGYLNASLFLPFKELKSLSLVGNGIAGFVHTRGALKKLEILDLTDNQLNDSILPWLSELSSLKSLDLTGNGFTGSNHRDELSRLRKLRSLDLSWNSIERFQGKNVKNLEELDLSGNHLQNSSFAFISGLSNLKSLTIQHNNMQGSIDIKELNKLAKLEEMDLSYNPIKSLGSIYGTY</sequence>
<dbReference type="InterPro" id="IPR003591">
    <property type="entry name" value="Leu-rich_rpt_typical-subtyp"/>
</dbReference>
<evidence type="ECO:0000256" key="9">
    <source>
        <dbReference type="ARBA" id="ARBA00023136"/>
    </source>
</evidence>
<dbReference type="PRINTS" id="PR00019">
    <property type="entry name" value="LEURICHRPT"/>
</dbReference>
<dbReference type="Pfam" id="PF13855">
    <property type="entry name" value="LRR_8"/>
    <property type="match status" value="1"/>
</dbReference>
<evidence type="ECO:0000256" key="8">
    <source>
        <dbReference type="ARBA" id="ARBA00022989"/>
    </source>
</evidence>
<keyword evidence="8" id="KW-1133">Transmembrane helix</keyword>
<dbReference type="PANTHER" id="PTHR48063:SF112">
    <property type="entry name" value="RECEPTOR LIKE PROTEIN 30-LIKE"/>
    <property type="match status" value="1"/>
</dbReference>
<keyword evidence="6 12" id="KW-0732">Signal</keyword>
<feature type="domain" description="Leucine-rich repeat-containing N-terminal plant-type" evidence="13">
    <location>
        <begin position="33"/>
        <end position="69"/>
    </location>
</feature>
<keyword evidence="15" id="KW-1185">Reference proteome</keyword>
<dbReference type="Proteomes" id="UP001472677">
    <property type="component" value="Unassembled WGS sequence"/>
</dbReference>
<dbReference type="InterPro" id="IPR013210">
    <property type="entry name" value="LRR_N_plant-typ"/>
</dbReference>
<dbReference type="InterPro" id="IPR032675">
    <property type="entry name" value="LRR_dom_sf"/>
</dbReference>
<dbReference type="Pfam" id="PF13516">
    <property type="entry name" value="LRR_6"/>
    <property type="match status" value="2"/>
</dbReference>
<dbReference type="PANTHER" id="PTHR48063">
    <property type="entry name" value="LRR RECEPTOR-LIKE KINASE"/>
    <property type="match status" value="1"/>
</dbReference>
<reference evidence="14 15" key="1">
    <citation type="journal article" date="2024" name="G3 (Bethesda)">
        <title>Genome assembly of Hibiscus sabdariffa L. provides insights into metabolisms of medicinal natural products.</title>
        <authorList>
            <person name="Kim T."/>
        </authorList>
    </citation>
    <scope>NUCLEOTIDE SEQUENCE [LARGE SCALE GENOMIC DNA]</scope>
    <source>
        <strain evidence="14">TK-2024</strain>
        <tissue evidence="14">Old leaves</tissue>
    </source>
</reference>
<organism evidence="14 15">
    <name type="scientific">Hibiscus sabdariffa</name>
    <name type="common">roselle</name>
    <dbReference type="NCBI Taxonomy" id="183260"/>
    <lineage>
        <taxon>Eukaryota</taxon>
        <taxon>Viridiplantae</taxon>
        <taxon>Streptophyta</taxon>
        <taxon>Embryophyta</taxon>
        <taxon>Tracheophyta</taxon>
        <taxon>Spermatophyta</taxon>
        <taxon>Magnoliopsida</taxon>
        <taxon>eudicotyledons</taxon>
        <taxon>Gunneridae</taxon>
        <taxon>Pentapetalae</taxon>
        <taxon>rosids</taxon>
        <taxon>malvids</taxon>
        <taxon>Malvales</taxon>
        <taxon>Malvaceae</taxon>
        <taxon>Malvoideae</taxon>
        <taxon>Hibiscus</taxon>
    </lineage>
</organism>
<dbReference type="Pfam" id="PF00560">
    <property type="entry name" value="LRR_1"/>
    <property type="match status" value="1"/>
</dbReference>
<evidence type="ECO:0000256" key="6">
    <source>
        <dbReference type="ARBA" id="ARBA00022729"/>
    </source>
</evidence>
<dbReference type="Pfam" id="PF08263">
    <property type="entry name" value="LRRNT_2"/>
    <property type="match status" value="1"/>
</dbReference>
<evidence type="ECO:0000256" key="3">
    <source>
        <dbReference type="ARBA" id="ARBA00022475"/>
    </source>
</evidence>
<keyword evidence="4" id="KW-0433">Leucine-rich repeat</keyword>
<feature type="chain" id="PRO_5045712812" description="Leucine-rich repeat-containing N-terminal plant-type domain-containing protein" evidence="12">
    <location>
        <begin position="26"/>
        <end position="265"/>
    </location>
</feature>
<feature type="signal peptide" evidence="12">
    <location>
        <begin position="1"/>
        <end position="25"/>
    </location>
</feature>
<keyword evidence="11" id="KW-0325">Glycoprotein</keyword>
<evidence type="ECO:0000313" key="14">
    <source>
        <dbReference type="EMBL" id="KAK8595704.1"/>
    </source>
</evidence>
<gene>
    <name evidence="14" type="ORF">V6N12_064216</name>
</gene>
<keyword evidence="10" id="KW-0675">Receptor</keyword>
<accession>A0ABR2G561</accession>
<proteinExistence type="inferred from homology"/>
<keyword evidence="5" id="KW-0812">Transmembrane</keyword>
<evidence type="ECO:0000256" key="12">
    <source>
        <dbReference type="SAM" id="SignalP"/>
    </source>
</evidence>
<evidence type="ECO:0000256" key="4">
    <source>
        <dbReference type="ARBA" id="ARBA00022614"/>
    </source>
</evidence>
<evidence type="ECO:0000259" key="13">
    <source>
        <dbReference type="Pfam" id="PF08263"/>
    </source>
</evidence>
<dbReference type="InterPro" id="IPR046956">
    <property type="entry name" value="RLP23-like"/>
</dbReference>
<keyword evidence="7" id="KW-0677">Repeat</keyword>
<evidence type="ECO:0000256" key="1">
    <source>
        <dbReference type="ARBA" id="ARBA00004251"/>
    </source>
</evidence>
<dbReference type="EMBL" id="JBBPBM010000002">
    <property type="protein sequence ID" value="KAK8595704.1"/>
    <property type="molecule type" value="Genomic_DNA"/>
</dbReference>
<protein>
    <recommendedName>
        <fullName evidence="13">Leucine-rich repeat-containing N-terminal plant-type domain-containing protein</fullName>
    </recommendedName>
</protein>